<evidence type="ECO:0008006" key="10">
    <source>
        <dbReference type="Google" id="ProtNLM"/>
    </source>
</evidence>
<evidence type="ECO:0000256" key="2">
    <source>
        <dbReference type="ARBA" id="ARBA00022723"/>
    </source>
</evidence>
<dbReference type="GO" id="GO:0005975">
    <property type="term" value="P:carbohydrate metabolic process"/>
    <property type="evidence" value="ECO:0007669"/>
    <property type="project" value="UniProtKB-ARBA"/>
</dbReference>
<dbReference type="InterPro" id="IPR044023">
    <property type="entry name" value="Ig_7"/>
</dbReference>
<evidence type="ECO:0000256" key="5">
    <source>
        <dbReference type="ARBA" id="ARBA00023157"/>
    </source>
</evidence>
<feature type="domain" description="Laminin G" evidence="6">
    <location>
        <begin position="171"/>
        <end position="293"/>
    </location>
</feature>
<dbReference type="NCBIfam" id="TIGR04183">
    <property type="entry name" value="Por_Secre_tail"/>
    <property type="match status" value="1"/>
</dbReference>
<evidence type="ECO:0000259" key="7">
    <source>
        <dbReference type="SMART" id="SM00560"/>
    </source>
</evidence>
<feature type="domain" description="LamG-like jellyroll fold" evidence="7">
    <location>
        <begin position="480"/>
        <end position="610"/>
    </location>
</feature>
<dbReference type="CDD" id="cd00110">
    <property type="entry name" value="LamG"/>
    <property type="match status" value="1"/>
</dbReference>
<dbReference type="KEGG" id="ffa:FFWV33_02665"/>
<sequence length="771" mass="83090">MKQNYFLITFFLLIFNQGYSTYYYQISSLDPLTGGQTYQLNQAANNLSFNINYLACGTSQPQVATQYTLTWYVNTVNSTVGGTALSSSTQTTVAQYNLADIKTLTPNTTQVGTYYYYAIVSNPSMSTCGFSGSLATTIQRVDVTQPATHLNFDGINDYVSLRTVNLPTGTSARTIEAMVKTSSQSGSQSIFNYGNQAIGNSRFGLMIVGGKLYFVGEGNDYNTNVTIGDSKWHHIAATYESSILNIYIDGALVATQTKLLNTNNNMFNIGASVNTTPGEFFPGNIDEVRIWNIARTAEQISASKNCELQGNEAGLVSYYKFDQGINAENNVGNTTLIDATTTDNTGTLTNFALTGTTSNWLAGSPVITGSIIPSSPTVTTPITYNKGATATALTATTGTNGTGLLWYTGKTGGASSTTAPTPSTATAGNTSYWVSSTNANGCESARTEIVVRINAAATHLNFDGVNDYAEIPAGINISNSSFTIEFYAKRTLSNTNDYVFNQGYYYTNNNLHIGFRDNNNFLFAFYNNDLNVSDVNYISDNAWHQWTCVYNITTGSREVYQDGILVGSQTGVAPYTGNGSLQIGSQGNYQHFYDGSIDDIRIWNTARTAEQINATKNCELQGNEVGLVSYYKFNQGIDSANNAGITTLTDATAHANNGTISNFALAGATSNWLAGSPIITGVTCSILSTKSFTKSNSIKVFPNPTRNNVTIEASTMENATIQVSDIAGRTLISKNISETSNTIDLSQLQQGVYILKIKTKDGESVTKVVKQ</sequence>
<dbReference type="AlphaFoldDB" id="A0A2S1LA07"/>
<gene>
    <name evidence="8" type="ORF">FFWV33_02665</name>
</gene>
<evidence type="ECO:0000256" key="4">
    <source>
        <dbReference type="ARBA" id="ARBA00022837"/>
    </source>
</evidence>
<dbReference type="Proteomes" id="UP000244527">
    <property type="component" value="Chromosome"/>
</dbReference>
<keyword evidence="2" id="KW-0479">Metal-binding</keyword>
<dbReference type="Pfam" id="PF18962">
    <property type="entry name" value="Por_Secre_tail"/>
    <property type="match status" value="1"/>
</dbReference>
<accession>A0A2S1LA07</accession>
<dbReference type="InterPro" id="IPR006558">
    <property type="entry name" value="LamG-like"/>
</dbReference>
<keyword evidence="9" id="KW-1185">Reference proteome</keyword>
<keyword evidence="3" id="KW-0732">Signal</keyword>
<evidence type="ECO:0000313" key="8">
    <source>
        <dbReference type="EMBL" id="AWG20508.1"/>
    </source>
</evidence>
<dbReference type="SMART" id="SM00560">
    <property type="entry name" value="LamGL"/>
    <property type="match status" value="2"/>
</dbReference>
<dbReference type="PANTHER" id="PTHR19277">
    <property type="entry name" value="PENTRAXIN"/>
    <property type="match status" value="1"/>
</dbReference>
<dbReference type="RefSeq" id="WP_108739470.1">
    <property type="nucleotide sequence ID" value="NZ_CP020918.1"/>
</dbReference>
<dbReference type="SUPFAM" id="SSF49899">
    <property type="entry name" value="Concanavalin A-like lectins/glucanases"/>
    <property type="match status" value="2"/>
</dbReference>
<keyword evidence="5" id="KW-1015">Disulfide bond</keyword>
<feature type="domain" description="LamG-like jellyroll fold" evidence="7">
    <location>
        <begin position="171"/>
        <end position="298"/>
    </location>
</feature>
<dbReference type="InterPro" id="IPR051360">
    <property type="entry name" value="Neuronal_Pentraxin_Related"/>
</dbReference>
<protein>
    <recommendedName>
        <fullName evidence="10">LamG-like jellyroll fold domain-containing protein</fullName>
    </recommendedName>
</protein>
<dbReference type="OrthoDB" id="9801383at2"/>
<comment type="cofactor">
    <cofactor evidence="1">
        <name>Ca(2+)</name>
        <dbReference type="ChEBI" id="CHEBI:29108"/>
    </cofactor>
</comment>
<reference evidence="8 9" key="1">
    <citation type="submission" date="2017-04" db="EMBL/GenBank/DDBJ databases">
        <title>Compelte genome sequence of WV33.</title>
        <authorList>
            <person name="Lee P.C."/>
        </authorList>
    </citation>
    <scope>NUCLEOTIDE SEQUENCE [LARGE SCALE GENOMIC DNA]</scope>
    <source>
        <strain evidence="8 9">WV33</strain>
    </source>
</reference>
<keyword evidence="4" id="KW-0106">Calcium</keyword>
<evidence type="ECO:0000256" key="3">
    <source>
        <dbReference type="ARBA" id="ARBA00022729"/>
    </source>
</evidence>
<dbReference type="SMART" id="SM00282">
    <property type="entry name" value="LamG"/>
    <property type="match status" value="1"/>
</dbReference>
<dbReference type="Gene3D" id="2.60.120.200">
    <property type="match status" value="2"/>
</dbReference>
<dbReference type="GO" id="GO:0004553">
    <property type="term" value="F:hydrolase activity, hydrolyzing O-glycosyl compounds"/>
    <property type="evidence" value="ECO:0007669"/>
    <property type="project" value="UniProtKB-ARBA"/>
</dbReference>
<dbReference type="InterPro" id="IPR026444">
    <property type="entry name" value="Secre_tail"/>
</dbReference>
<dbReference type="PANTHER" id="PTHR19277:SF125">
    <property type="entry name" value="B6"/>
    <property type="match status" value="1"/>
</dbReference>
<dbReference type="GO" id="GO:0046872">
    <property type="term" value="F:metal ion binding"/>
    <property type="evidence" value="ECO:0007669"/>
    <property type="project" value="UniProtKB-KW"/>
</dbReference>
<dbReference type="Pfam" id="PF13385">
    <property type="entry name" value="Laminin_G_3"/>
    <property type="match status" value="2"/>
</dbReference>
<dbReference type="InterPro" id="IPR001791">
    <property type="entry name" value="Laminin_G"/>
</dbReference>
<dbReference type="Pfam" id="PF19081">
    <property type="entry name" value="Ig_7"/>
    <property type="match status" value="1"/>
</dbReference>
<proteinExistence type="predicted"/>
<dbReference type="InterPro" id="IPR013320">
    <property type="entry name" value="ConA-like_dom_sf"/>
</dbReference>
<evidence type="ECO:0000313" key="9">
    <source>
        <dbReference type="Proteomes" id="UP000244527"/>
    </source>
</evidence>
<evidence type="ECO:0000259" key="6">
    <source>
        <dbReference type="SMART" id="SM00282"/>
    </source>
</evidence>
<evidence type="ECO:0000256" key="1">
    <source>
        <dbReference type="ARBA" id="ARBA00001913"/>
    </source>
</evidence>
<name>A0A2S1LA07_9FLAO</name>
<organism evidence="8 9">
    <name type="scientific">Flavobacterium faecale</name>
    <dbReference type="NCBI Taxonomy" id="1355330"/>
    <lineage>
        <taxon>Bacteria</taxon>
        <taxon>Pseudomonadati</taxon>
        <taxon>Bacteroidota</taxon>
        <taxon>Flavobacteriia</taxon>
        <taxon>Flavobacteriales</taxon>
        <taxon>Flavobacteriaceae</taxon>
        <taxon>Flavobacterium</taxon>
    </lineage>
</organism>
<dbReference type="EMBL" id="CP020918">
    <property type="protein sequence ID" value="AWG20508.1"/>
    <property type="molecule type" value="Genomic_DNA"/>
</dbReference>